<reference evidence="1 2" key="1">
    <citation type="submission" date="2018-03" db="EMBL/GenBank/DDBJ databases">
        <title>Genomic Encyclopedia of Archaeal and Bacterial Type Strains, Phase II (KMG-II): from individual species to whole genera.</title>
        <authorList>
            <person name="Goeker M."/>
        </authorList>
    </citation>
    <scope>NUCLEOTIDE SEQUENCE [LARGE SCALE GENOMIC DNA]</scope>
    <source>
        <strain evidence="1 2">DSM 45211</strain>
    </source>
</reference>
<dbReference type="EMBL" id="PYGE01000033">
    <property type="protein sequence ID" value="PSK91873.1"/>
    <property type="molecule type" value="Genomic_DNA"/>
</dbReference>
<evidence type="ECO:0000313" key="1">
    <source>
        <dbReference type="EMBL" id="PSK91873.1"/>
    </source>
</evidence>
<dbReference type="CDD" id="cd08026">
    <property type="entry name" value="DUF326"/>
    <property type="match status" value="1"/>
</dbReference>
<dbReference type="PANTHER" id="PTHR37310:SF1">
    <property type="entry name" value="CYTOPLASMIC PROTEIN"/>
    <property type="match status" value="1"/>
</dbReference>
<dbReference type="PANTHER" id="PTHR37310">
    <property type="entry name" value="CYTOPLASMIC PROTEIN-RELATED"/>
    <property type="match status" value="1"/>
</dbReference>
<keyword evidence="2" id="KW-1185">Reference proteome</keyword>
<evidence type="ECO:0000313" key="2">
    <source>
        <dbReference type="Proteomes" id="UP000243528"/>
    </source>
</evidence>
<dbReference type="Gene3D" id="1.20.1270.360">
    <property type="match status" value="1"/>
</dbReference>
<comment type="caution">
    <text evidence="1">The sequence shown here is derived from an EMBL/GenBank/DDBJ whole genome shotgun (WGS) entry which is preliminary data.</text>
</comment>
<dbReference type="InterPro" id="IPR005560">
    <property type="entry name" value="Csp_YhjQ"/>
</dbReference>
<dbReference type="InterPro" id="IPR044543">
    <property type="entry name" value="YHJQ-like"/>
</dbReference>
<proteinExistence type="predicted"/>
<organism evidence="1 2">
    <name type="scientific">Haloactinopolyspora alba</name>
    <dbReference type="NCBI Taxonomy" id="648780"/>
    <lineage>
        <taxon>Bacteria</taxon>
        <taxon>Bacillati</taxon>
        <taxon>Actinomycetota</taxon>
        <taxon>Actinomycetes</taxon>
        <taxon>Jiangellales</taxon>
        <taxon>Jiangellaceae</taxon>
        <taxon>Haloactinopolyspora</taxon>
    </lineage>
</organism>
<dbReference type="AlphaFoldDB" id="A0A2P8D3S2"/>
<dbReference type="Pfam" id="PF03860">
    <property type="entry name" value="Csp"/>
    <property type="match status" value="1"/>
</dbReference>
<dbReference type="Proteomes" id="UP000243528">
    <property type="component" value="Unassembled WGS sequence"/>
</dbReference>
<accession>A0A2P8D3S2</accession>
<evidence type="ECO:0008006" key="3">
    <source>
        <dbReference type="Google" id="ProtNLM"/>
    </source>
</evidence>
<sequence length="159" mass="16690">MSGVGTVPAGERSRVVAMQNAGKPTIISMIDSFPADIMTDRTLLAEAVTACLECVQACTGCADACLAGMNHHPRHALASCVTTNLDCADTCAATARVLSRHASCDTSIARVQLRASAQACHSCAEECQRHADVLDCCRICAEVCFRCKEACDRVLAALG</sequence>
<protein>
    <recommendedName>
        <fullName evidence="3">Four-helix bundle copper-binding protein</fullName>
    </recommendedName>
</protein>
<dbReference type="RefSeq" id="WP_205741139.1">
    <property type="nucleotide sequence ID" value="NZ_PYGE01000033.1"/>
</dbReference>
<name>A0A2P8D3S2_9ACTN</name>
<gene>
    <name evidence="1" type="ORF">CLV30_1336</name>
</gene>